<name>A0A7I0HPI3_9LEPT</name>
<dbReference type="RefSeq" id="WP_135771299.1">
    <property type="nucleotide sequence ID" value="NZ_RQFT01000011.1"/>
</dbReference>
<gene>
    <name evidence="1" type="ORF">EHQ43_11705</name>
</gene>
<sequence>MKLFRILAISLIWLSVTGCLDIFQTIEIGKENVLTSFIRIKAYLPENKEKVFTQNSTLGFYDYPDLKVKTSVNTKDN</sequence>
<comment type="caution">
    <text evidence="1">The sequence shown here is derived from an EMBL/GenBank/DDBJ whole genome shotgun (WGS) entry which is preliminary data.</text>
</comment>
<evidence type="ECO:0000313" key="2">
    <source>
        <dbReference type="Proteomes" id="UP000297641"/>
    </source>
</evidence>
<protein>
    <recommendedName>
        <fullName evidence="3">Lipoprotein</fullName>
    </recommendedName>
</protein>
<dbReference type="EMBL" id="RQFT01000011">
    <property type="protein sequence ID" value="TGL04063.1"/>
    <property type="molecule type" value="Genomic_DNA"/>
</dbReference>
<dbReference type="PROSITE" id="PS51257">
    <property type="entry name" value="PROKAR_LIPOPROTEIN"/>
    <property type="match status" value="1"/>
</dbReference>
<dbReference type="Proteomes" id="UP000297641">
    <property type="component" value="Unassembled WGS sequence"/>
</dbReference>
<organism evidence="1 2">
    <name type="scientific">Leptospira bouyouniensis</name>
    <dbReference type="NCBI Taxonomy" id="2484911"/>
    <lineage>
        <taxon>Bacteria</taxon>
        <taxon>Pseudomonadati</taxon>
        <taxon>Spirochaetota</taxon>
        <taxon>Spirochaetia</taxon>
        <taxon>Leptospirales</taxon>
        <taxon>Leptospiraceae</taxon>
        <taxon>Leptospira</taxon>
    </lineage>
</organism>
<dbReference type="AlphaFoldDB" id="A0A7I0HPI3"/>
<proteinExistence type="predicted"/>
<evidence type="ECO:0008006" key="3">
    <source>
        <dbReference type="Google" id="ProtNLM"/>
    </source>
</evidence>
<evidence type="ECO:0000313" key="1">
    <source>
        <dbReference type="EMBL" id="TGL04063.1"/>
    </source>
</evidence>
<accession>A0A7I0HPI3</accession>
<reference evidence="1 2" key="1">
    <citation type="journal article" date="2019" name="PLoS Negl. Trop. Dis.">
        <title>Revisiting the worldwide diversity of Leptospira species in the environment.</title>
        <authorList>
            <person name="Vincent A.T."/>
            <person name="Schiettekatte O."/>
            <person name="Bourhy P."/>
            <person name="Veyrier F.J."/>
            <person name="Picardeau M."/>
        </authorList>
    </citation>
    <scope>NUCLEOTIDE SEQUENCE [LARGE SCALE GENOMIC DNA]</scope>
    <source>
        <strain evidence="1 2">201800273</strain>
    </source>
</reference>